<dbReference type="SMART" id="SM00822">
    <property type="entry name" value="PKS_KR"/>
    <property type="match status" value="1"/>
</dbReference>
<dbReference type="SUPFAM" id="SSF51735">
    <property type="entry name" value="NAD(P)-binding Rossmann-fold domains"/>
    <property type="match status" value="1"/>
</dbReference>
<dbReference type="RefSeq" id="WP_072427300.1">
    <property type="nucleotide sequence ID" value="NZ_FPKR01000003.1"/>
</dbReference>
<dbReference type="InterPro" id="IPR036291">
    <property type="entry name" value="NAD(P)-bd_dom_sf"/>
</dbReference>
<dbReference type="AlphaFoldDB" id="A0A1K2H9S2"/>
<evidence type="ECO:0000256" key="2">
    <source>
        <dbReference type="ARBA" id="ARBA00023002"/>
    </source>
</evidence>
<dbReference type="GO" id="GO:0016020">
    <property type="term" value="C:membrane"/>
    <property type="evidence" value="ECO:0007669"/>
    <property type="project" value="TreeGrafter"/>
</dbReference>
<gene>
    <name evidence="5" type="ORF">SAMN02745887_00747</name>
</gene>
<evidence type="ECO:0000256" key="1">
    <source>
        <dbReference type="ARBA" id="ARBA00006484"/>
    </source>
</evidence>
<name>A0A1K2H9S2_9NEIS</name>
<dbReference type="PROSITE" id="PS00061">
    <property type="entry name" value="ADH_SHORT"/>
    <property type="match status" value="1"/>
</dbReference>
<dbReference type="NCBIfam" id="NF006565">
    <property type="entry name" value="PRK09072.1"/>
    <property type="match status" value="1"/>
</dbReference>
<dbReference type="InterPro" id="IPR057326">
    <property type="entry name" value="KR_dom"/>
</dbReference>
<dbReference type="PANTHER" id="PTHR44196:SF1">
    <property type="entry name" value="DEHYDROGENASE_REDUCTASE SDR FAMILY MEMBER 7B"/>
    <property type="match status" value="1"/>
</dbReference>
<accession>A0A1K2H9S2</accession>
<protein>
    <submittedName>
        <fullName evidence="5">Short-chain dehydrogenase</fullName>
    </submittedName>
</protein>
<dbReference type="PRINTS" id="PR00080">
    <property type="entry name" value="SDRFAMILY"/>
</dbReference>
<dbReference type="Gene3D" id="3.40.50.720">
    <property type="entry name" value="NAD(P)-binding Rossmann-like Domain"/>
    <property type="match status" value="1"/>
</dbReference>
<organism evidence="5 6">
    <name type="scientific">Chitinimonas taiwanensis DSM 18899</name>
    <dbReference type="NCBI Taxonomy" id="1121279"/>
    <lineage>
        <taxon>Bacteria</taxon>
        <taxon>Pseudomonadati</taxon>
        <taxon>Pseudomonadota</taxon>
        <taxon>Betaproteobacteria</taxon>
        <taxon>Neisseriales</taxon>
        <taxon>Chitinibacteraceae</taxon>
        <taxon>Chitinimonas</taxon>
    </lineage>
</organism>
<feature type="domain" description="Ketoreductase" evidence="4">
    <location>
        <begin position="2"/>
        <end position="173"/>
    </location>
</feature>
<evidence type="ECO:0000256" key="3">
    <source>
        <dbReference type="RuleBase" id="RU000363"/>
    </source>
</evidence>
<dbReference type="Proteomes" id="UP000186513">
    <property type="component" value="Unassembled WGS sequence"/>
</dbReference>
<dbReference type="PANTHER" id="PTHR44196">
    <property type="entry name" value="DEHYDROGENASE/REDUCTASE SDR FAMILY MEMBER 7B"/>
    <property type="match status" value="1"/>
</dbReference>
<dbReference type="PRINTS" id="PR00081">
    <property type="entry name" value="GDHRDH"/>
</dbReference>
<evidence type="ECO:0000259" key="4">
    <source>
        <dbReference type="SMART" id="SM00822"/>
    </source>
</evidence>
<proteinExistence type="inferred from homology"/>
<dbReference type="CDD" id="cd05233">
    <property type="entry name" value="SDR_c"/>
    <property type="match status" value="1"/>
</dbReference>
<keyword evidence="2" id="KW-0560">Oxidoreductase</keyword>
<dbReference type="Pfam" id="PF00106">
    <property type="entry name" value="adh_short"/>
    <property type="match status" value="1"/>
</dbReference>
<dbReference type="InterPro" id="IPR020904">
    <property type="entry name" value="Sc_DH/Rdtase_CS"/>
</dbReference>
<dbReference type="EMBL" id="FPKR01000003">
    <property type="protein sequence ID" value="SFZ73257.1"/>
    <property type="molecule type" value="Genomic_DNA"/>
</dbReference>
<comment type="similarity">
    <text evidence="1 3">Belongs to the short-chain dehydrogenases/reductases (SDR) family.</text>
</comment>
<dbReference type="GO" id="GO:0016491">
    <property type="term" value="F:oxidoreductase activity"/>
    <property type="evidence" value="ECO:0007669"/>
    <property type="project" value="UniProtKB-KW"/>
</dbReference>
<sequence>MKLALLTGASGGIGAAIAQALVGEGWQVWLIARDAAKLDALAKRLGPRARALPLDLNDPDSPALLADAVNAQPLPLGLLINAAGIQHFGLFPSQSEAQIDATLALNLAIPMKLIRALWPQLGSAATVVNVGSVFGSIGYPGFASYCASKGGLRVFSEALARETGQHGPRILHFAPRAVDTALNDARVSAMHAELGTAVDAPQKVAAELMRALRKTTVREWVLGWPEKLFFRLNQILPGAVDGALAKQLPIVRRYAQGEKT</sequence>
<evidence type="ECO:0000313" key="5">
    <source>
        <dbReference type="EMBL" id="SFZ73257.1"/>
    </source>
</evidence>
<keyword evidence="6" id="KW-1185">Reference proteome</keyword>
<dbReference type="OrthoDB" id="9789083at2"/>
<evidence type="ECO:0000313" key="6">
    <source>
        <dbReference type="Proteomes" id="UP000186513"/>
    </source>
</evidence>
<reference evidence="5 6" key="1">
    <citation type="submission" date="2016-11" db="EMBL/GenBank/DDBJ databases">
        <authorList>
            <person name="Jaros S."/>
            <person name="Januszkiewicz K."/>
            <person name="Wedrychowicz H."/>
        </authorList>
    </citation>
    <scope>NUCLEOTIDE SEQUENCE [LARGE SCALE GENOMIC DNA]</scope>
    <source>
        <strain evidence="5 6">DSM 18899</strain>
    </source>
</reference>
<dbReference type="InterPro" id="IPR002347">
    <property type="entry name" value="SDR_fam"/>
</dbReference>
<dbReference type="STRING" id="1121279.SAMN02745887_00747"/>